<evidence type="ECO:0000259" key="1">
    <source>
        <dbReference type="PROSITE" id="PS50965"/>
    </source>
</evidence>
<organism evidence="2 3">
    <name type="scientific">Macrococcoides bohemicum</name>
    <dbReference type="NCBI Taxonomy" id="1903056"/>
    <lineage>
        <taxon>Bacteria</taxon>
        <taxon>Bacillati</taxon>
        <taxon>Bacillota</taxon>
        <taxon>Bacilli</taxon>
        <taxon>Bacillales</taxon>
        <taxon>Staphylococcaceae</taxon>
        <taxon>Macrococcoides</taxon>
    </lineage>
</organism>
<sequence>MKVLQFLFLFVPKLIFCIESSAIIELLQFAHNFFPLYDMWKGGLKMLLKTHHPSRYLSYLLEVDQRIFFKKRDYLALSHYRKGLEGEEKFLHLISDIENIIILWDIRIEMPGEIQYDFIVITEDTVFHFDIKNFSGRYDYEDGIFTSENGYVEKDLMSSLMKGHKKLKQIVKENGFHFNVISKIIFINETLDLRNFPGSKDINFHFDVHKIVNHLKRYQHINSEMQRFANILVEQHKNDSEHEEINYYDFERMKVGIKCSKCGKLGMSHKFKKQYFICSCGHKEKNKEVMIRTFDAIAAIKKGRAKTTEIAKWTGLNERTIRYFLSKHYQKVGEARSTCYIEYDF</sequence>
<feature type="domain" description="NERD" evidence="1">
    <location>
        <begin position="82"/>
        <end position="193"/>
    </location>
</feature>
<dbReference type="Proteomes" id="UP000249579">
    <property type="component" value="Unassembled WGS sequence"/>
</dbReference>
<comment type="caution">
    <text evidence="2">The sequence shown here is derived from an EMBL/GenBank/DDBJ whole genome shotgun (WGS) entry which is preliminary data.</text>
</comment>
<dbReference type="PROSITE" id="PS50965">
    <property type="entry name" value="NERD"/>
    <property type="match status" value="1"/>
</dbReference>
<evidence type="ECO:0000313" key="3">
    <source>
        <dbReference type="Proteomes" id="UP000249579"/>
    </source>
</evidence>
<accession>A0A328A7E0</accession>
<dbReference type="AlphaFoldDB" id="A0A328A7E0"/>
<name>A0A328A7E0_9STAP</name>
<gene>
    <name evidence="2" type="ORF">BHX94_06080</name>
</gene>
<evidence type="ECO:0000313" key="2">
    <source>
        <dbReference type="EMBL" id="RAK49378.1"/>
    </source>
</evidence>
<reference evidence="2 3" key="1">
    <citation type="journal article" date="2018" name="Front. Microbiol.">
        <title>Description and Comparative Genomics of Macrococcus caseolyticus subsp. hominis subsp. nov., Macrococcus goetzii sp. nov., Macrococcus epidermidis sp. nov., and Macrococcus bohemicus sp. nov., Novel Macrococci From Human Clinical Material With Virulence Potential and Suspected Uptake of Foreign DNA by Natural Transformation.</title>
        <authorList>
            <person name="Maslanova I."/>
            <person name="Wertheimer Z."/>
            <person name="Sedlacek I."/>
            <person name="Svec P."/>
            <person name="Indrakova A."/>
            <person name="Kovarovic V."/>
            <person name="Schumann P."/>
            <person name="Sproer C."/>
            <person name="Kralova S."/>
            <person name="Sedo O."/>
            <person name="Kristofova L."/>
            <person name="Vrbovska V."/>
            <person name="Fuzik T."/>
            <person name="Petras P."/>
            <person name="Zdrahal Z."/>
            <person name="Ruzickova V."/>
            <person name="Doskar J."/>
            <person name="Pantucek R."/>
        </authorList>
    </citation>
    <scope>NUCLEOTIDE SEQUENCE [LARGE SCALE GENOMIC DNA]</scope>
    <source>
        <strain evidence="2 3">03/115</strain>
    </source>
</reference>
<dbReference type="Pfam" id="PF08378">
    <property type="entry name" value="NERD"/>
    <property type="match status" value="1"/>
</dbReference>
<proteinExistence type="predicted"/>
<dbReference type="OrthoDB" id="2417001at2"/>
<protein>
    <recommendedName>
        <fullName evidence="1">NERD domain-containing protein</fullName>
    </recommendedName>
</protein>
<dbReference type="InterPro" id="IPR011528">
    <property type="entry name" value="NERD"/>
</dbReference>
<dbReference type="EMBL" id="PZJG01000003">
    <property type="protein sequence ID" value="RAK49378.1"/>
    <property type="molecule type" value="Genomic_DNA"/>
</dbReference>